<dbReference type="RefSeq" id="WP_176770779.1">
    <property type="nucleotide sequence ID" value="NZ_FNOU01000001.1"/>
</dbReference>
<dbReference type="SUPFAM" id="SSF88946">
    <property type="entry name" value="Sigma2 domain of RNA polymerase sigma factors"/>
    <property type="match status" value="1"/>
</dbReference>
<reference evidence="9" key="1">
    <citation type="submission" date="2016-10" db="EMBL/GenBank/DDBJ databases">
        <authorList>
            <person name="Varghese N."/>
            <person name="Submissions S."/>
        </authorList>
    </citation>
    <scope>NUCLEOTIDE SEQUENCE [LARGE SCALE GENOMIC DNA]</scope>
    <source>
        <strain evidence="9">VPI 5359</strain>
    </source>
</reference>
<dbReference type="EMBL" id="FNOU01000001">
    <property type="protein sequence ID" value="SDX33405.1"/>
    <property type="molecule type" value="Genomic_DNA"/>
</dbReference>
<dbReference type="Pfam" id="PF04542">
    <property type="entry name" value="Sigma70_r2"/>
    <property type="match status" value="1"/>
</dbReference>
<evidence type="ECO:0000256" key="2">
    <source>
        <dbReference type="ARBA" id="ARBA00023082"/>
    </source>
</evidence>
<feature type="region of interest" description="Disordered" evidence="5">
    <location>
        <begin position="101"/>
        <end position="123"/>
    </location>
</feature>
<dbReference type="CDD" id="cd06171">
    <property type="entry name" value="Sigma70_r4"/>
    <property type="match status" value="1"/>
</dbReference>
<dbReference type="Gene3D" id="1.10.10.10">
    <property type="entry name" value="Winged helix-like DNA-binding domain superfamily/Winged helix DNA-binding domain"/>
    <property type="match status" value="1"/>
</dbReference>
<dbReference type="Pfam" id="PF08281">
    <property type="entry name" value="Sigma70_r4_2"/>
    <property type="match status" value="1"/>
</dbReference>
<feature type="domain" description="RNA polymerase sigma-70 region 2" evidence="6">
    <location>
        <begin position="31"/>
        <end position="83"/>
    </location>
</feature>
<proteinExistence type="predicted"/>
<dbReference type="InterPro" id="IPR000943">
    <property type="entry name" value="RNA_pol_sigma70"/>
</dbReference>
<dbReference type="PRINTS" id="PR00046">
    <property type="entry name" value="SIGMA70FCT"/>
</dbReference>
<sequence>MTKEMKNRQKRIDAFVQRGKEGDAAALEKLASTYRPLLLSLVKKTTWSNTDWEDALQEAHLALIQAVHSYAPEVGVYFPVYLKSQVFYHLMARVRREKEPALSLDTPMGDPEEGGTLADTLEDDTPPALSTLIEAEEYAELHRRLETLPKRQRQIITDRYFRGLSPGEIASRLGLARKTVENLHSRAIKNLRRCV</sequence>
<name>A0A1H3AUX6_EUBBA</name>
<organism evidence="8 9">
    <name type="scientific">Eubacterium barkeri</name>
    <name type="common">Clostridium barkeri</name>
    <dbReference type="NCBI Taxonomy" id="1528"/>
    <lineage>
        <taxon>Bacteria</taxon>
        <taxon>Bacillati</taxon>
        <taxon>Bacillota</taxon>
        <taxon>Clostridia</taxon>
        <taxon>Eubacteriales</taxon>
        <taxon>Eubacteriaceae</taxon>
        <taxon>Eubacterium</taxon>
    </lineage>
</organism>
<evidence type="ECO:0000259" key="6">
    <source>
        <dbReference type="Pfam" id="PF04542"/>
    </source>
</evidence>
<feature type="domain" description="RNA polymerase sigma factor 70 region 4 type 2" evidence="7">
    <location>
        <begin position="140"/>
        <end position="191"/>
    </location>
</feature>
<keyword evidence="4" id="KW-0804">Transcription</keyword>
<dbReference type="InterPro" id="IPR013325">
    <property type="entry name" value="RNA_pol_sigma_r2"/>
</dbReference>
<evidence type="ECO:0000256" key="5">
    <source>
        <dbReference type="SAM" id="MobiDB-lite"/>
    </source>
</evidence>
<evidence type="ECO:0000313" key="8">
    <source>
        <dbReference type="EMBL" id="SDX33405.1"/>
    </source>
</evidence>
<evidence type="ECO:0000256" key="4">
    <source>
        <dbReference type="ARBA" id="ARBA00023163"/>
    </source>
</evidence>
<dbReference type="GO" id="GO:0006352">
    <property type="term" value="P:DNA-templated transcription initiation"/>
    <property type="evidence" value="ECO:0007669"/>
    <property type="project" value="InterPro"/>
</dbReference>
<evidence type="ECO:0000256" key="1">
    <source>
        <dbReference type="ARBA" id="ARBA00023015"/>
    </source>
</evidence>
<dbReference type="Gene3D" id="1.10.1740.10">
    <property type="match status" value="1"/>
</dbReference>
<dbReference type="STRING" id="1528.SAMN04488579_101187"/>
<evidence type="ECO:0000313" key="9">
    <source>
        <dbReference type="Proteomes" id="UP000199652"/>
    </source>
</evidence>
<keyword evidence="9" id="KW-1185">Reference proteome</keyword>
<dbReference type="SUPFAM" id="SSF88659">
    <property type="entry name" value="Sigma3 and sigma4 domains of RNA polymerase sigma factors"/>
    <property type="match status" value="1"/>
</dbReference>
<dbReference type="InterPro" id="IPR007627">
    <property type="entry name" value="RNA_pol_sigma70_r2"/>
</dbReference>
<dbReference type="InterPro" id="IPR013249">
    <property type="entry name" value="RNA_pol_sigma70_r4_t2"/>
</dbReference>
<dbReference type="GO" id="GO:0003677">
    <property type="term" value="F:DNA binding"/>
    <property type="evidence" value="ECO:0007669"/>
    <property type="project" value="UniProtKB-KW"/>
</dbReference>
<protein>
    <submittedName>
        <fullName evidence="8">Sigma-70 region 2</fullName>
    </submittedName>
</protein>
<keyword evidence="3" id="KW-0238">DNA-binding</keyword>
<evidence type="ECO:0000256" key="3">
    <source>
        <dbReference type="ARBA" id="ARBA00023125"/>
    </source>
</evidence>
<accession>A0A1H3AUX6</accession>
<dbReference type="Proteomes" id="UP000199652">
    <property type="component" value="Unassembled WGS sequence"/>
</dbReference>
<keyword evidence="1" id="KW-0805">Transcription regulation</keyword>
<keyword evidence="2" id="KW-0731">Sigma factor</keyword>
<dbReference type="GO" id="GO:0016987">
    <property type="term" value="F:sigma factor activity"/>
    <property type="evidence" value="ECO:0007669"/>
    <property type="project" value="UniProtKB-KW"/>
</dbReference>
<evidence type="ECO:0000259" key="7">
    <source>
        <dbReference type="Pfam" id="PF08281"/>
    </source>
</evidence>
<dbReference type="InterPro" id="IPR013324">
    <property type="entry name" value="RNA_pol_sigma_r3/r4-like"/>
</dbReference>
<gene>
    <name evidence="8" type="ORF">SAMN04488579_101187</name>
</gene>
<dbReference type="AlphaFoldDB" id="A0A1H3AUX6"/>
<dbReference type="NCBIfam" id="TIGR02937">
    <property type="entry name" value="sigma70-ECF"/>
    <property type="match status" value="1"/>
</dbReference>
<dbReference type="InterPro" id="IPR036388">
    <property type="entry name" value="WH-like_DNA-bd_sf"/>
</dbReference>
<dbReference type="InterPro" id="IPR014284">
    <property type="entry name" value="RNA_pol_sigma-70_dom"/>
</dbReference>
<dbReference type="PANTHER" id="PTHR30385">
    <property type="entry name" value="SIGMA FACTOR F FLAGELLAR"/>
    <property type="match status" value="1"/>
</dbReference>